<evidence type="ECO:0000256" key="4">
    <source>
        <dbReference type="ARBA" id="ARBA00022989"/>
    </source>
</evidence>
<feature type="transmembrane region" description="Helical" evidence="6">
    <location>
        <begin position="34"/>
        <end position="60"/>
    </location>
</feature>
<dbReference type="STRING" id="384616.Pisl_1205"/>
<evidence type="ECO:0000256" key="6">
    <source>
        <dbReference type="SAM" id="Phobius"/>
    </source>
</evidence>
<sequence>MDLYIITVPSVVILAILALKKGFLTTRGTLSAIAVGVAVAIAHMGLFLLMAVFFVTSSLLTKLRAQWKLERGLKDVSGRSLRQVVGVGTPIAMFASIYLLTGDAKFLGAAAVAVAIATADTWASEVGVAYGGTPRYILAPWRRVEPGTSGGITLIGTMASVAGAFTIAALSPLLWIPQPFWKIALFGYLGELLDSILGAALQIKYVCNGKILETYVTGCRKKGFLTNESVNLVSGVMVGFLYVIT</sequence>
<organism evidence="7 8">
    <name type="scientific">Pyrobaculum islandicum (strain DSM 4184 / JCM 9189 / GEO3)</name>
    <dbReference type="NCBI Taxonomy" id="384616"/>
    <lineage>
        <taxon>Archaea</taxon>
        <taxon>Thermoproteota</taxon>
        <taxon>Thermoprotei</taxon>
        <taxon>Thermoproteales</taxon>
        <taxon>Thermoproteaceae</taxon>
        <taxon>Pyrobaculum</taxon>
    </lineage>
</organism>
<name>A1RTU0_PYRIL</name>
<keyword evidence="3 6" id="KW-0812">Transmembrane</keyword>
<evidence type="ECO:0000256" key="1">
    <source>
        <dbReference type="ARBA" id="ARBA00004141"/>
    </source>
</evidence>
<dbReference type="KEGG" id="pis:Pisl_1205"/>
<dbReference type="PANTHER" id="PTHR13353">
    <property type="entry name" value="TRANSMEMBRANE PROTEIN 19"/>
    <property type="match status" value="1"/>
</dbReference>
<evidence type="ECO:0000256" key="2">
    <source>
        <dbReference type="ARBA" id="ARBA00009012"/>
    </source>
</evidence>
<dbReference type="RefSeq" id="WP_011762947.1">
    <property type="nucleotide sequence ID" value="NC_008701.1"/>
</dbReference>
<evidence type="ECO:0000313" key="8">
    <source>
        <dbReference type="Proteomes" id="UP000002595"/>
    </source>
</evidence>
<gene>
    <name evidence="7" type="ordered locus">Pisl_1205</name>
</gene>
<comment type="similarity">
    <text evidence="2">Belongs to the TMEM19 family.</text>
</comment>
<feature type="transmembrane region" description="Helical" evidence="6">
    <location>
        <begin position="106"/>
        <end position="130"/>
    </location>
</feature>
<feature type="transmembrane region" description="Helical" evidence="6">
    <location>
        <begin position="81"/>
        <end position="100"/>
    </location>
</feature>
<dbReference type="Proteomes" id="UP000002595">
    <property type="component" value="Chromosome"/>
</dbReference>
<dbReference type="Pfam" id="PF01940">
    <property type="entry name" value="DUF92"/>
    <property type="match status" value="1"/>
</dbReference>
<dbReference type="OrthoDB" id="28948at2157"/>
<keyword evidence="5 6" id="KW-0472">Membrane</keyword>
<accession>A1RTU0</accession>
<evidence type="ECO:0000313" key="7">
    <source>
        <dbReference type="EMBL" id="ABL88372.1"/>
    </source>
</evidence>
<dbReference type="InterPro" id="IPR002794">
    <property type="entry name" value="DUF92_TMEM19"/>
</dbReference>
<dbReference type="GeneID" id="4617049"/>
<dbReference type="HOGENOM" id="CLU_036918_2_1_2"/>
<evidence type="ECO:0008006" key="9">
    <source>
        <dbReference type="Google" id="ProtNLM"/>
    </source>
</evidence>
<feature type="transmembrane region" description="Helical" evidence="6">
    <location>
        <begin position="151"/>
        <end position="174"/>
    </location>
</feature>
<dbReference type="eggNOG" id="arCOG02245">
    <property type="taxonomic scope" value="Archaea"/>
</dbReference>
<dbReference type="AlphaFoldDB" id="A1RTU0"/>
<evidence type="ECO:0000256" key="5">
    <source>
        <dbReference type="ARBA" id="ARBA00023136"/>
    </source>
</evidence>
<evidence type="ECO:0000256" key="3">
    <source>
        <dbReference type="ARBA" id="ARBA00022692"/>
    </source>
</evidence>
<dbReference type="EMBL" id="CP000504">
    <property type="protein sequence ID" value="ABL88372.1"/>
    <property type="molecule type" value="Genomic_DNA"/>
</dbReference>
<protein>
    <recommendedName>
        <fullName evidence="9">DUF92 domain-containing protein</fullName>
    </recommendedName>
</protein>
<dbReference type="PANTHER" id="PTHR13353:SF5">
    <property type="entry name" value="TRANSMEMBRANE PROTEIN 19"/>
    <property type="match status" value="1"/>
</dbReference>
<keyword evidence="8" id="KW-1185">Reference proteome</keyword>
<comment type="subcellular location">
    <subcellularLocation>
        <location evidence="1">Membrane</location>
        <topology evidence="1">Multi-pass membrane protein</topology>
    </subcellularLocation>
</comment>
<reference evidence="7" key="1">
    <citation type="submission" date="2006-12" db="EMBL/GenBank/DDBJ databases">
        <title>Complete sequence of Pyrobaculum islandicum DSM 4184.</title>
        <authorList>
            <person name="Copeland A."/>
            <person name="Lucas S."/>
            <person name="Lapidus A."/>
            <person name="Barry K."/>
            <person name="Detter J.C."/>
            <person name="Glavina del Rio T."/>
            <person name="Dalin E."/>
            <person name="Tice H."/>
            <person name="Pitluck S."/>
            <person name="Meincke L."/>
            <person name="Brettin T."/>
            <person name="Bruce D."/>
            <person name="Han C."/>
            <person name="Tapia R."/>
            <person name="Gilna P."/>
            <person name="Schmutz J."/>
            <person name="Larimer F."/>
            <person name="Land M."/>
            <person name="Hauser L."/>
            <person name="Kyrpides N."/>
            <person name="Mikhailova N."/>
            <person name="Cozen A.E."/>
            <person name="Fitz-Gibbon S.T."/>
            <person name="House C.H."/>
            <person name="Saltikov C."/>
            <person name="Lowe T."/>
            <person name="Richardson P."/>
        </authorList>
    </citation>
    <scope>NUCLEOTIDE SEQUENCE [LARGE SCALE GENOMIC DNA]</scope>
    <source>
        <strain evidence="7">DSM 4184</strain>
    </source>
</reference>
<keyword evidence="4 6" id="KW-1133">Transmembrane helix</keyword>
<dbReference type="GO" id="GO:0016020">
    <property type="term" value="C:membrane"/>
    <property type="evidence" value="ECO:0007669"/>
    <property type="project" value="UniProtKB-SubCell"/>
</dbReference>
<proteinExistence type="inferred from homology"/>